<accession>A0A067XVJ3</accession>
<comment type="similarity">
    <text evidence="1 3">Belongs to the UDP-glycosyltransferase family.</text>
</comment>
<keyword evidence="6" id="KW-1185">Reference proteome</keyword>
<protein>
    <recommendedName>
        <fullName evidence="4">Glycosyltransferase</fullName>
        <ecNumber evidence="4">2.4.1.-</ecNumber>
    </recommendedName>
</protein>
<dbReference type="PANTHER" id="PTHR48049">
    <property type="entry name" value="GLYCOSYLTRANSFERASE"/>
    <property type="match status" value="1"/>
</dbReference>
<dbReference type="PaxDb" id="3827-XP_004513155.1"/>
<dbReference type="EMBL" id="KF039765">
    <property type="protein sequence ID" value="AGU14151.1"/>
    <property type="molecule type" value="Genomic_DNA"/>
</dbReference>
<reference evidence="5" key="1">
    <citation type="journal article" date="2014" name="PLoS ONE">
        <title>Genome-Wide Identification and Tissue-Specific Expression Analysis of UDP-Glycosyltransferases Genes Confirm Their Abundance in Cicer arietinum (Chickpea) Genome.</title>
        <authorList>
            <person name="Sharma R."/>
            <person name="Rawat V."/>
            <person name="Suresh C.G."/>
        </authorList>
    </citation>
    <scope>NUCLEOTIDE SEQUENCE</scope>
</reference>
<sequence>MSNSNENKKHIAVFPFPFSSHLLPLLTLTIKLAHESPNSHFSFIATEKTNQTLFSKTNIPNNIKHYNVSDGIPKGHELHPGSEVNFYLQTGPENFQNGIDLAVAESKKPITCIIADAFVTPTFDVAKTLNVPWIPVWIPMSCSLSVHFHGDIIRTHCSVNDGNRTLDFLPGLSVLRVEDLPHDTLMKGTDKENDLTRALASLSKILPEAKAVVVSFFEELDLPLFVEDIRTKLQSMLYVPLFNLKPKTTPQNQIDESGCISFLEVQKAKSLQVVYVSFGTTVVEPPQHEIVALAEALEEYGFPFIWSLKENLRNLLPNGFVERTSTRGKVLGWVPQGRILGHGSIGAFVSQGGCNSMLEGMSNGVPMIFRPYFADQGINARLAVDVWEVGVIIEGRVFSKNGLLKSLDLILGQEEGKGIRENALKMKKIIEEAYGPKGRATKDFKKLMELVSSS</sequence>
<dbReference type="AlphaFoldDB" id="A0A067XVJ3"/>
<organism evidence="5">
    <name type="scientific">Cicer arietinum</name>
    <name type="common">Chickpea</name>
    <name type="synonym">Garbanzo</name>
    <dbReference type="NCBI Taxonomy" id="3827"/>
    <lineage>
        <taxon>Eukaryota</taxon>
        <taxon>Viridiplantae</taxon>
        <taxon>Streptophyta</taxon>
        <taxon>Embryophyta</taxon>
        <taxon>Tracheophyta</taxon>
        <taxon>Spermatophyta</taxon>
        <taxon>Magnoliopsida</taxon>
        <taxon>eudicotyledons</taxon>
        <taxon>Gunneridae</taxon>
        <taxon>Pentapetalae</taxon>
        <taxon>rosids</taxon>
        <taxon>fabids</taxon>
        <taxon>Fabales</taxon>
        <taxon>Fabaceae</taxon>
        <taxon>Papilionoideae</taxon>
        <taxon>50 kb inversion clade</taxon>
        <taxon>NPAAA clade</taxon>
        <taxon>Hologalegina</taxon>
        <taxon>IRL clade</taxon>
        <taxon>Cicereae</taxon>
        <taxon>Cicer</taxon>
    </lineage>
</organism>
<dbReference type="STRING" id="3827.A0A067XVJ3"/>
<evidence type="ECO:0000256" key="3">
    <source>
        <dbReference type="RuleBase" id="RU003718"/>
    </source>
</evidence>
<dbReference type="eggNOG" id="KOG1192">
    <property type="taxonomic scope" value="Eukaryota"/>
</dbReference>
<dbReference type="OrthoDB" id="5835829at2759"/>
<dbReference type="InterPro" id="IPR002213">
    <property type="entry name" value="UDP_glucos_trans"/>
</dbReference>
<evidence type="ECO:0000256" key="2">
    <source>
        <dbReference type="ARBA" id="ARBA00022679"/>
    </source>
</evidence>
<dbReference type="FunFam" id="3.40.50.2000:FF:000060">
    <property type="entry name" value="Glycosyltransferase"/>
    <property type="match status" value="1"/>
</dbReference>
<dbReference type="Pfam" id="PF00201">
    <property type="entry name" value="UDPGT"/>
    <property type="match status" value="1"/>
</dbReference>
<dbReference type="PROSITE" id="PS00375">
    <property type="entry name" value="UDPGT"/>
    <property type="match status" value="1"/>
</dbReference>
<evidence type="ECO:0000256" key="4">
    <source>
        <dbReference type="RuleBase" id="RU362057"/>
    </source>
</evidence>
<evidence type="ECO:0000313" key="6">
    <source>
        <dbReference type="Proteomes" id="UP000087171"/>
    </source>
</evidence>
<dbReference type="CDD" id="cd03784">
    <property type="entry name" value="GT1_Gtf-like"/>
    <property type="match status" value="1"/>
</dbReference>
<gene>
    <name evidence="5 7" type="primary">UGT78K5</name>
</gene>
<proteinExistence type="inferred from homology"/>
<dbReference type="InterPro" id="IPR050481">
    <property type="entry name" value="UDP-glycosyltransf_plant"/>
</dbReference>
<dbReference type="GeneID" id="101501347"/>
<evidence type="ECO:0000256" key="1">
    <source>
        <dbReference type="ARBA" id="ARBA00009995"/>
    </source>
</evidence>
<reference evidence="7" key="2">
    <citation type="submission" date="2025-04" db="UniProtKB">
        <authorList>
            <consortium name="RefSeq"/>
        </authorList>
    </citation>
    <scope>IDENTIFICATION</scope>
    <source>
        <tissue evidence="7">Etiolated seedlings</tissue>
    </source>
</reference>
<dbReference type="Gene3D" id="3.40.50.2000">
    <property type="entry name" value="Glycogen Phosphorylase B"/>
    <property type="match status" value="2"/>
</dbReference>
<dbReference type="SUPFAM" id="SSF53756">
    <property type="entry name" value="UDP-Glycosyltransferase/glycogen phosphorylase"/>
    <property type="match status" value="1"/>
</dbReference>
<dbReference type="GO" id="GO:0035251">
    <property type="term" value="F:UDP-glucosyltransferase activity"/>
    <property type="evidence" value="ECO:0007669"/>
    <property type="project" value="InterPro"/>
</dbReference>
<evidence type="ECO:0000313" key="5">
    <source>
        <dbReference type="EMBL" id="AGU14151.1"/>
    </source>
</evidence>
<dbReference type="EC" id="2.4.1.-" evidence="4"/>
<dbReference type="KEGG" id="cam:101501347"/>
<dbReference type="Proteomes" id="UP000087171">
    <property type="component" value="Unplaced"/>
</dbReference>
<evidence type="ECO:0000313" key="7">
    <source>
        <dbReference type="RefSeq" id="XP_004513155.1"/>
    </source>
</evidence>
<name>A0A067XVJ3_CICAR</name>
<dbReference type="InterPro" id="IPR035595">
    <property type="entry name" value="UDP_glycos_trans_CS"/>
</dbReference>
<dbReference type="PANTHER" id="PTHR48049:SF27">
    <property type="entry name" value="ANTHOCYANIDIN 3-O-GLUCOSYLTRANSFERASE 7-LIKE ISOFORM X1"/>
    <property type="match status" value="1"/>
</dbReference>
<dbReference type="RefSeq" id="XP_004513155.1">
    <property type="nucleotide sequence ID" value="XM_004513098.3"/>
</dbReference>
<keyword evidence="3" id="KW-0328">Glycosyltransferase</keyword>
<keyword evidence="2 3" id="KW-0808">Transferase</keyword>